<gene>
    <name evidence="1" type="ORF">SK629_0518</name>
</gene>
<comment type="caution">
    <text evidence="1">The sequence shown here is derived from an EMBL/GenBank/DDBJ whole genome shotgun (WGS) entry which is preliminary data.</text>
</comment>
<dbReference type="PATRIC" id="fig|28037.95.peg.458"/>
<proteinExistence type="predicted"/>
<dbReference type="AlphaFoldDB" id="A0A081Q150"/>
<accession>A0A081Q150</accession>
<organism evidence="1 2">
    <name type="scientific">Streptococcus mitis</name>
    <dbReference type="NCBI Taxonomy" id="28037"/>
    <lineage>
        <taxon>Bacteria</taxon>
        <taxon>Bacillati</taxon>
        <taxon>Bacillota</taxon>
        <taxon>Bacilli</taxon>
        <taxon>Lactobacillales</taxon>
        <taxon>Streptococcaceae</taxon>
        <taxon>Streptococcus</taxon>
        <taxon>Streptococcus mitis group</taxon>
    </lineage>
</organism>
<evidence type="ECO:0000313" key="1">
    <source>
        <dbReference type="EMBL" id="KEQ36673.1"/>
    </source>
</evidence>
<dbReference type="Proteomes" id="UP000028090">
    <property type="component" value="Unassembled WGS sequence"/>
</dbReference>
<dbReference type="AntiFam" id="ANF00095">
    <property type="entry name" value="Shadow ORF (opposite ABC transporters)"/>
</dbReference>
<evidence type="ECO:0000313" key="2">
    <source>
        <dbReference type="Proteomes" id="UP000028090"/>
    </source>
</evidence>
<name>A0A081Q150_STRMT</name>
<reference evidence="1 2" key="1">
    <citation type="submission" date="2014-05" db="EMBL/GenBank/DDBJ databases">
        <authorList>
            <person name="Daugherty S.C."/>
            <person name="Tallon L.J."/>
            <person name="Sadzewicz L."/>
            <person name="Kilian M."/>
            <person name="Tettelin H."/>
        </authorList>
    </citation>
    <scope>NUCLEOTIDE SEQUENCE [LARGE SCALE GENOMIC DNA]</scope>
    <source>
        <strain evidence="1 2">SK629</strain>
    </source>
</reference>
<protein>
    <submittedName>
        <fullName evidence="1">Uncharacterized protein</fullName>
    </submittedName>
</protein>
<sequence>MIKHLTRPALGYHLTLVQHPHNVGDFAQIVNFTGDNEDSRLFDLGQPLEKLPAAKGIHLTGRIIHNQNSRISHNRRGNCQPLDLTTGKALGTQIQLFNQPHLRGNFFNPFLNQSFSHSLINQVKGDFIGNRLCQPA</sequence>
<dbReference type="EMBL" id="JPFU01000008">
    <property type="protein sequence ID" value="KEQ36673.1"/>
    <property type="molecule type" value="Genomic_DNA"/>
</dbReference>